<dbReference type="InterPro" id="IPR025411">
    <property type="entry name" value="DUF4136"/>
</dbReference>
<protein>
    <recommendedName>
        <fullName evidence="1">DUF4136 domain-containing protein</fullName>
    </recommendedName>
</protein>
<gene>
    <name evidence="2" type="ORF">GLIP_3190</name>
</gene>
<evidence type="ECO:0000313" key="3">
    <source>
        <dbReference type="Proteomes" id="UP000006334"/>
    </source>
</evidence>
<sequence>MLSKVTNAHLNATRIFILVTGLLVISACSSNNIVMDTDQNTNFTKIKSYSVMSRNTDDTLSAERLISQVSQFLQSNNKLVGDSGFTDAVIELDHYINYRDNDSSFSIGLGTGSFGRSGGVSVGGGVSVPIGSDQIPIAVVSMKVLVEGRLVWSATNSHDFKTDNASSMAKAQQEATSELLQRLPLERDSS</sequence>
<feature type="domain" description="DUF4136" evidence="1">
    <location>
        <begin position="35"/>
        <end position="184"/>
    </location>
</feature>
<organism evidence="2 3">
    <name type="scientific">Aliiglaciecola lipolytica E3</name>
    <dbReference type="NCBI Taxonomy" id="1127673"/>
    <lineage>
        <taxon>Bacteria</taxon>
        <taxon>Pseudomonadati</taxon>
        <taxon>Pseudomonadota</taxon>
        <taxon>Gammaproteobacteria</taxon>
        <taxon>Alteromonadales</taxon>
        <taxon>Alteromonadaceae</taxon>
        <taxon>Aliiglaciecola</taxon>
    </lineage>
</organism>
<dbReference type="Pfam" id="PF13590">
    <property type="entry name" value="DUF4136"/>
    <property type="match status" value="1"/>
</dbReference>
<dbReference type="RefSeq" id="WP_008845612.1">
    <property type="nucleotide sequence ID" value="NZ_BAEN01000061.1"/>
</dbReference>
<evidence type="ECO:0000313" key="2">
    <source>
        <dbReference type="EMBL" id="GAC15807.1"/>
    </source>
</evidence>
<evidence type="ECO:0000259" key="1">
    <source>
        <dbReference type="Pfam" id="PF13590"/>
    </source>
</evidence>
<comment type="caution">
    <text evidence="2">The sequence shown here is derived from an EMBL/GenBank/DDBJ whole genome shotgun (WGS) entry which is preliminary data.</text>
</comment>
<name>K6YCB0_9ALTE</name>
<accession>K6YCB0</accession>
<dbReference type="STRING" id="1127673.GLIP_3190"/>
<keyword evidence="3" id="KW-1185">Reference proteome</keyword>
<dbReference type="PROSITE" id="PS51257">
    <property type="entry name" value="PROKAR_LIPOPROTEIN"/>
    <property type="match status" value="1"/>
</dbReference>
<proteinExistence type="predicted"/>
<reference evidence="2 3" key="1">
    <citation type="journal article" date="2017" name="Antonie Van Leeuwenhoek">
        <title>Rhizobium rhizosphaerae sp. nov., a novel species isolated from rice rhizosphere.</title>
        <authorList>
            <person name="Zhao J.J."/>
            <person name="Zhang J."/>
            <person name="Zhang R.J."/>
            <person name="Zhang C.W."/>
            <person name="Yin H.Q."/>
            <person name="Zhang X.X."/>
        </authorList>
    </citation>
    <scope>NUCLEOTIDE SEQUENCE [LARGE SCALE GENOMIC DNA]</scope>
    <source>
        <strain evidence="2 3">E3</strain>
    </source>
</reference>
<dbReference type="eggNOG" id="ENOG5032Z1C">
    <property type="taxonomic scope" value="Bacteria"/>
</dbReference>
<dbReference type="Proteomes" id="UP000006334">
    <property type="component" value="Unassembled WGS sequence"/>
</dbReference>
<dbReference type="EMBL" id="BAEN01000061">
    <property type="protein sequence ID" value="GAC15807.1"/>
    <property type="molecule type" value="Genomic_DNA"/>
</dbReference>
<dbReference type="AlphaFoldDB" id="K6YCB0"/>